<organism evidence="4 5">
    <name type="scientific">Caldanaerobacter subterraneus subsp. pacificus DSM 12653</name>
    <dbReference type="NCBI Taxonomy" id="391606"/>
    <lineage>
        <taxon>Bacteria</taxon>
        <taxon>Bacillati</taxon>
        <taxon>Bacillota</taxon>
        <taxon>Clostridia</taxon>
        <taxon>Thermoanaerobacterales</taxon>
        <taxon>Thermoanaerobacteraceae</taxon>
        <taxon>Caldanaerobacter</taxon>
    </lineage>
</organism>
<evidence type="ECO:0000313" key="5">
    <source>
        <dbReference type="Proteomes" id="UP000010146"/>
    </source>
</evidence>
<reference evidence="5" key="3">
    <citation type="submission" date="2015-02" db="EMBL/GenBank/DDBJ databases">
        <title>Genome analysis of three genomes within the thermophilic hydrogenogenic bacterial species Caldanaerobacter subterraneus.</title>
        <authorList>
            <person name="Sant'Anna F.H."/>
            <person name="Lebedinsky A."/>
            <person name="Sokolova T."/>
            <person name="Robb F.T."/>
            <person name="Gonzalez J.M."/>
        </authorList>
    </citation>
    <scope>NUCLEOTIDE SEQUENCE [LARGE SCALE GENOMIC DNA]</scope>
    <source>
        <strain evidence="5">DSM 12653</strain>
    </source>
</reference>
<dbReference type="InterPro" id="IPR050625">
    <property type="entry name" value="ParA/MinD_ATPase"/>
</dbReference>
<dbReference type="RefSeq" id="WP_009609936.1">
    <property type="nucleotide sequence ID" value="NZ_ABXP02000126.1"/>
</dbReference>
<reference evidence="4 5" key="2">
    <citation type="journal article" date="2015" name="BMC Genomics">
        <title>Analysis of three genomes within the thermophilic bacterial species Caldanaerobacter subterraneus with a focus on carbon monoxide dehydrogenase evolution and hydrolase diversity.</title>
        <authorList>
            <person name="Sant'Anna F.H."/>
            <person name="Lebedinsky A.V."/>
            <person name="Sokolova T.G."/>
            <person name="Robb F.T."/>
            <person name="Gonzalez J.M."/>
        </authorList>
    </citation>
    <scope>NUCLEOTIDE SEQUENCE [LARGE SCALE GENOMIC DNA]</scope>
    <source>
        <strain evidence="4 5">DSM 12653</strain>
    </source>
</reference>
<dbReference type="GO" id="GO:0009898">
    <property type="term" value="C:cytoplasmic side of plasma membrane"/>
    <property type="evidence" value="ECO:0007669"/>
    <property type="project" value="TreeGrafter"/>
</dbReference>
<keyword evidence="1" id="KW-0547">Nucleotide-binding</keyword>
<dbReference type="GO" id="GO:0016887">
    <property type="term" value="F:ATP hydrolysis activity"/>
    <property type="evidence" value="ECO:0007669"/>
    <property type="project" value="TreeGrafter"/>
</dbReference>
<feature type="domain" description="AAA" evidence="3">
    <location>
        <begin position="76"/>
        <end position="215"/>
    </location>
</feature>
<evidence type="ECO:0000256" key="2">
    <source>
        <dbReference type="ARBA" id="ARBA00022840"/>
    </source>
</evidence>
<evidence type="ECO:0000259" key="3">
    <source>
        <dbReference type="Pfam" id="PF13614"/>
    </source>
</evidence>
<gene>
    <name evidence="4" type="ORF">CDSM653_02577</name>
</gene>
<dbReference type="PANTHER" id="PTHR43384">
    <property type="entry name" value="SEPTUM SITE-DETERMINING PROTEIN MIND HOMOLOG, CHLOROPLASTIC-RELATED"/>
    <property type="match status" value="1"/>
</dbReference>
<dbReference type="GO" id="GO:0051782">
    <property type="term" value="P:negative regulation of cell division"/>
    <property type="evidence" value="ECO:0007669"/>
    <property type="project" value="TreeGrafter"/>
</dbReference>
<dbReference type="AlphaFoldDB" id="B7R6Q5"/>
<sequence>MKVLIVSNDRDYIKKAKEVYEDADVALSVESAEVMMSKKKYEFIVSSLVKDSFNGYAVKELNEEKRKEKILPLKQEVIAVYSFKGGVGKTTLVKTLLESLDENIKVLVVDLNFRDGGSDLSFILDLPVLPHIGMWLKERTRESFFENLIEYSSNVSVLQSPPKVSLVRDIKEGDVDAIVKFARSKFDMIIFDLPDEFNEIVKAALDNATKIIVLSKGTEGELARMKELPYEFLTIFIKPVRDFKKYAKELSLQYKVVESIKNEIDKICNFVFERK</sequence>
<name>B7R6Q5_9THEO</name>
<comment type="caution">
    <text evidence="4">The sequence shown here is derived from an EMBL/GenBank/DDBJ whole genome shotgun (WGS) entry which is preliminary data.</text>
</comment>
<dbReference type="PANTHER" id="PTHR43384:SF6">
    <property type="entry name" value="SEPTUM SITE-DETERMINING PROTEIN MIND HOMOLOG, CHLOROPLASTIC"/>
    <property type="match status" value="1"/>
</dbReference>
<dbReference type="Proteomes" id="UP000010146">
    <property type="component" value="Unassembled WGS sequence"/>
</dbReference>
<dbReference type="SUPFAM" id="SSF52540">
    <property type="entry name" value="P-loop containing nucleoside triphosphate hydrolases"/>
    <property type="match status" value="1"/>
</dbReference>
<dbReference type="Pfam" id="PF13614">
    <property type="entry name" value="AAA_31"/>
    <property type="match status" value="1"/>
</dbReference>
<dbReference type="GO" id="GO:0005524">
    <property type="term" value="F:ATP binding"/>
    <property type="evidence" value="ECO:0007669"/>
    <property type="project" value="UniProtKB-KW"/>
</dbReference>
<keyword evidence="2" id="KW-0067">ATP-binding</keyword>
<dbReference type="InterPro" id="IPR025669">
    <property type="entry name" value="AAA_dom"/>
</dbReference>
<evidence type="ECO:0000256" key="1">
    <source>
        <dbReference type="ARBA" id="ARBA00022741"/>
    </source>
</evidence>
<dbReference type="Gene3D" id="3.40.50.300">
    <property type="entry name" value="P-loop containing nucleotide triphosphate hydrolases"/>
    <property type="match status" value="1"/>
</dbReference>
<accession>B7R6Q5</accession>
<dbReference type="InterPro" id="IPR027417">
    <property type="entry name" value="P-loop_NTPase"/>
</dbReference>
<evidence type="ECO:0000313" key="4">
    <source>
        <dbReference type="EMBL" id="KKC28517.1"/>
    </source>
</evidence>
<dbReference type="EMBL" id="ABXP02000126">
    <property type="protein sequence ID" value="KKC28517.1"/>
    <property type="molecule type" value="Genomic_DNA"/>
</dbReference>
<dbReference type="GO" id="GO:0005829">
    <property type="term" value="C:cytosol"/>
    <property type="evidence" value="ECO:0007669"/>
    <property type="project" value="TreeGrafter"/>
</dbReference>
<protein>
    <recommendedName>
        <fullName evidence="3">AAA domain-containing protein</fullName>
    </recommendedName>
</protein>
<proteinExistence type="predicted"/>
<reference evidence="4 5" key="1">
    <citation type="submission" date="2008-07" db="EMBL/GenBank/DDBJ databases">
        <authorList>
            <person name="Gonzalez J."/>
            <person name="Sokolova T."/>
            <person name="Ferriera S."/>
            <person name="Johnson J."/>
            <person name="Kravitz S."/>
            <person name="Beeson K."/>
            <person name="Sutton G."/>
            <person name="Rogers Y.-H."/>
            <person name="Friedman R."/>
            <person name="Frazier M."/>
            <person name="Venter J.C."/>
        </authorList>
    </citation>
    <scope>NUCLEOTIDE SEQUENCE [LARGE SCALE GENOMIC DNA]</scope>
    <source>
        <strain evidence="4 5">DSM 12653</strain>
    </source>
</reference>